<dbReference type="EMBL" id="JACIGM010000029">
    <property type="protein sequence ID" value="MBB4279498.1"/>
    <property type="molecule type" value="Genomic_DNA"/>
</dbReference>
<name>A0A7W6RWZ6_9HYPH</name>
<protein>
    <recommendedName>
        <fullName evidence="1">AB hydrolase-1 domain-containing protein</fullName>
    </recommendedName>
</protein>
<dbReference type="Gene3D" id="3.40.50.1820">
    <property type="entry name" value="alpha/beta hydrolase"/>
    <property type="match status" value="1"/>
</dbReference>
<sequence>MKRISFKNGNIEVAGNVHLPPGFDGSLSYPAIVLATPGSSVKEQIGAIYAEKLAKKGFVALAFDPSHQGESGGEPRDLEDPAARIEDLRCAIGYLTTLAYVDADRIGLLGICAGGGYAISAALSECRFRAVGTVVANDIGEALRRLLPDYRQTLVDVANQRTAEALGGEQRRDPWIPDSLKEAENAGITDPDVLEAVRFYRESQYRHPNSTNRLLFVSYGSMLSFDAFSLVPELLTQPLQVIVGGRRGTTGQYESGQRLFDLSPSSEKDFMVVEGAGHYDMYYKPEYVGKAIDRLAAFYARYLNADLPDISLH</sequence>
<dbReference type="InterPro" id="IPR029058">
    <property type="entry name" value="AB_hydrolase_fold"/>
</dbReference>
<dbReference type="RefSeq" id="WP_183931062.1">
    <property type="nucleotide sequence ID" value="NZ_JACIGM010000029.1"/>
</dbReference>
<dbReference type="PANTHER" id="PTHR47751">
    <property type="entry name" value="SUPERFAMILY HYDROLASE, PUTATIVE (AFU_ORTHOLOGUE AFUA_2G16580)-RELATED"/>
    <property type="match status" value="1"/>
</dbReference>
<accession>A0A7W6RWZ6</accession>
<dbReference type="Proteomes" id="UP000533641">
    <property type="component" value="Unassembled WGS sequence"/>
</dbReference>
<proteinExistence type="predicted"/>
<reference evidence="2 3" key="1">
    <citation type="submission" date="2020-08" db="EMBL/GenBank/DDBJ databases">
        <title>Genomic Encyclopedia of Type Strains, Phase IV (KMG-V): Genome sequencing to study the core and pangenomes of soil and plant-associated prokaryotes.</title>
        <authorList>
            <person name="Whitman W."/>
        </authorList>
    </citation>
    <scope>NUCLEOTIDE SEQUENCE [LARGE SCALE GENOMIC DNA]</scope>
    <source>
        <strain evidence="2 3">SEMIA 402</strain>
    </source>
</reference>
<gene>
    <name evidence="2" type="ORF">GGE12_007315</name>
</gene>
<dbReference type="InterPro" id="IPR051411">
    <property type="entry name" value="Polyketide_trans_af380"/>
</dbReference>
<evidence type="ECO:0000259" key="1">
    <source>
        <dbReference type="Pfam" id="PF12697"/>
    </source>
</evidence>
<dbReference type="Gene3D" id="1.10.10.800">
    <property type="match status" value="1"/>
</dbReference>
<dbReference type="PANTHER" id="PTHR47751:SF1">
    <property type="entry name" value="SUPERFAMILY HYDROLASE, PUTATIVE (AFU_ORTHOLOGUE AFUA_2G16580)-RELATED"/>
    <property type="match status" value="1"/>
</dbReference>
<evidence type="ECO:0000313" key="3">
    <source>
        <dbReference type="Proteomes" id="UP000533641"/>
    </source>
</evidence>
<dbReference type="AlphaFoldDB" id="A0A7W6RWZ6"/>
<dbReference type="InterPro" id="IPR000073">
    <property type="entry name" value="AB_hydrolase_1"/>
</dbReference>
<dbReference type="Pfam" id="PF12697">
    <property type="entry name" value="Abhydrolase_6"/>
    <property type="match status" value="1"/>
</dbReference>
<evidence type="ECO:0000313" key="2">
    <source>
        <dbReference type="EMBL" id="MBB4279498.1"/>
    </source>
</evidence>
<organism evidence="2 3">
    <name type="scientific">Rhizobium mongolense</name>
    <dbReference type="NCBI Taxonomy" id="57676"/>
    <lineage>
        <taxon>Bacteria</taxon>
        <taxon>Pseudomonadati</taxon>
        <taxon>Pseudomonadota</taxon>
        <taxon>Alphaproteobacteria</taxon>
        <taxon>Hyphomicrobiales</taxon>
        <taxon>Rhizobiaceae</taxon>
        <taxon>Rhizobium/Agrobacterium group</taxon>
        <taxon>Rhizobium</taxon>
    </lineage>
</organism>
<comment type="caution">
    <text evidence="2">The sequence shown here is derived from an EMBL/GenBank/DDBJ whole genome shotgun (WGS) entry which is preliminary data.</text>
</comment>
<dbReference type="SUPFAM" id="SSF53474">
    <property type="entry name" value="alpha/beta-Hydrolases"/>
    <property type="match status" value="1"/>
</dbReference>
<feature type="domain" description="AB hydrolase-1" evidence="1">
    <location>
        <begin position="52"/>
        <end position="287"/>
    </location>
</feature>